<feature type="transmembrane region" description="Helical" evidence="7">
    <location>
        <begin position="12"/>
        <end position="35"/>
    </location>
</feature>
<keyword evidence="2 7" id="KW-0813">Transport</keyword>
<dbReference type="InterPro" id="IPR050366">
    <property type="entry name" value="BP-dependent_transpt_permease"/>
</dbReference>
<protein>
    <submittedName>
        <fullName evidence="9">ABC transporter permease</fullName>
    </submittedName>
</protein>
<proteinExistence type="inferred from homology"/>
<dbReference type="GO" id="GO:0055085">
    <property type="term" value="P:transmembrane transport"/>
    <property type="evidence" value="ECO:0007669"/>
    <property type="project" value="InterPro"/>
</dbReference>
<keyword evidence="4 7" id="KW-0812">Transmembrane</keyword>
<evidence type="ECO:0000256" key="5">
    <source>
        <dbReference type="ARBA" id="ARBA00022989"/>
    </source>
</evidence>
<dbReference type="CDD" id="cd06261">
    <property type="entry name" value="TM_PBP2"/>
    <property type="match status" value="1"/>
</dbReference>
<dbReference type="InterPro" id="IPR035906">
    <property type="entry name" value="MetI-like_sf"/>
</dbReference>
<gene>
    <name evidence="9" type="ORF">DWX53_11510</name>
</gene>
<evidence type="ECO:0000256" key="4">
    <source>
        <dbReference type="ARBA" id="ARBA00022692"/>
    </source>
</evidence>
<evidence type="ECO:0000259" key="8">
    <source>
        <dbReference type="PROSITE" id="PS50928"/>
    </source>
</evidence>
<feature type="transmembrane region" description="Helical" evidence="7">
    <location>
        <begin position="112"/>
        <end position="131"/>
    </location>
</feature>
<evidence type="ECO:0000256" key="2">
    <source>
        <dbReference type="ARBA" id="ARBA00022448"/>
    </source>
</evidence>
<evidence type="ECO:0000256" key="7">
    <source>
        <dbReference type="RuleBase" id="RU363032"/>
    </source>
</evidence>
<dbReference type="EMBL" id="QRWH01000012">
    <property type="protein sequence ID" value="RGT07643.1"/>
    <property type="molecule type" value="Genomic_DNA"/>
</dbReference>
<evidence type="ECO:0000256" key="3">
    <source>
        <dbReference type="ARBA" id="ARBA00022475"/>
    </source>
</evidence>
<comment type="caution">
    <text evidence="9">The sequence shown here is derived from an EMBL/GenBank/DDBJ whole genome shotgun (WGS) entry which is preliminary data.</text>
</comment>
<evidence type="ECO:0000256" key="6">
    <source>
        <dbReference type="ARBA" id="ARBA00023136"/>
    </source>
</evidence>
<dbReference type="AlphaFoldDB" id="A0A412MD24"/>
<dbReference type="PANTHER" id="PTHR43386">
    <property type="entry name" value="OLIGOPEPTIDE TRANSPORT SYSTEM PERMEASE PROTEIN APPC"/>
    <property type="match status" value="1"/>
</dbReference>
<keyword evidence="3" id="KW-1003">Cell membrane</keyword>
<dbReference type="InterPro" id="IPR000515">
    <property type="entry name" value="MetI-like"/>
</dbReference>
<dbReference type="Proteomes" id="UP000283630">
    <property type="component" value="Unassembled WGS sequence"/>
</dbReference>
<sequence length="276" mass="30108">MKKKGNKRQYNIFLIVGIVIVLTAIFIAVFCPIITKYDPLLVNVEERITAPTGQHKLGTDEMGRDVLSRMFFGVRASMIIGVSVAIISTMAGIIVGVIAGYYNKVDNVLMRILDGVMAFPSIIIAIALAGILGTGKINIIIALSVAYFPTMARIVRSSVLSLRDIEYVQSIKVLGASDVYIIIHHIIPNIISPIIVQMTFIFALAVFDEAALSYLGVGIRAPEPSLGGMVSDARKYMSVAPWTILYPGLMIAYIVLGLNLLGDGLRDYFDPKLNEK</sequence>
<reference evidence="9 10" key="1">
    <citation type="submission" date="2018-08" db="EMBL/GenBank/DDBJ databases">
        <title>A genome reference for cultivated species of the human gut microbiota.</title>
        <authorList>
            <person name="Zou Y."/>
            <person name="Xue W."/>
            <person name="Luo G."/>
        </authorList>
    </citation>
    <scope>NUCLEOTIDE SEQUENCE [LARGE SCALE GENOMIC DNA]</scope>
    <source>
        <strain evidence="9 10">AF19-4AC</strain>
    </source>
</reference>
<dbReference type="PROSITE" id="PS50928">
    <property type="entry name" value="ABC_TM1"/>
    <property type="match status" value="1"/>
</dbReference>
<feature type="transmembrane region" description="Helical" evidence="7">
    <location>
        <begin position="76"/>
        <end position="100"/>
    </location>
</feature>
<evidence type="ECO:0000313" key="10">
    <source>
        <dbReference type="Proteomes" id="UP000283630"/>
    </source>
</evidence>
<accession>A0A412MD24</accession>
<dbReference type="RefSeq" id="WP_118145452.1">
    <property type="nucleotide sequence ID" value="NZ_QRWH01000012.1"/>
</dbReference>
<dbReference type="Pfam" id="PF00528">
    <property type="entry name" value="BPD_transp_1"/>
    <property type="match status" value="1"/>
</dbReference>
<comment type="subcellular location">
    <subcellularLocation>
        <location evidence="1 7">Cell membrane</location>
        <topology evidence="1 7">Multi-pass membrane protein</topology>
    </subcellularLocation>
</comment>
<dbReference type="GO" id="GO:0005886">
    <property type="term" value="C:plasma membrane"/>
    <property type="evidence" value="ECO:0007669"/>
    <property type="project" value="UniProtKB-SubCell"/>
</dbReference>
<dbReference type="SUPFAM" id="SSF161098">
    <property type="entry name" value="MetI-like"/>
    <property type="match status" value="1"/>
</dbReference>
<organism evidence="9 10">
    <name type="scientific">Dorea formicigenerans</name>
    <dbReference type="NCBI Taxonomy" id="39486"/>
    <lineage>
        <taxon>Bacteria</taxon>
        <taxon>Bacillati</taxon>
        <taxon>Bacillota</taxon>
        <taxon>Clostridia</taxon>
        <taxon>Lachnospirales</taxon>
        <taxon>Lachnospiraceae</taxon>
        <taxon>Dorea</taxon>
    </lineage>
</organism>
<evidence type="ECO:0000313" key="9">
    <source>
        <dbReference type="EMBL" id="RGT07643.1"/>
    </source>
</evidence>
<keyword evidence="5 7" id="KW-1133">Transmembrane helix</keyword>
<dbReference type="Gene3D" id="1.10.3720.10">
    <property type="entry name" value="MetI-like"/>
    <property type="match status" value="1"/>
</dbReference>
<name>A0A412MD24_9FIRM</name>
<feature type="transmembrane region" description="Helical" evidence="7">
    <location>
        <begin position="239"/>
        <end position="262"/>
    </location>
</feature>
<feature type="domain" description="ABC transmembrane type-1" evidence="8">
    <location>
        <begin position="74"/>
        <end position="262"/>
    </location>
</feature>
<dbReference type="PANTHER" id="PTHR43386:SF1">
    <property type="entry name" value="D,D-DIPEPTIDE TRANSPORT SYSTEM PERMEASE PROTEIN DDPC-RELATED"/>
    <property type="match status" value="1"/>
</dbReference>
<evidence type="ECO:0000256" key="1">
    <source>
        <dbReference type="ARBA" id="ARBA00004651"/>
    </source>
</evidence>
<keyword evidence="6 7" id="KW-0472">Membrane</keyword>
<feature type="transmembrane region" description="Helical" evidence="7">
    <location>
        <begin position="137"/>
        <end position="155"/>
    </location>
</feature>
<comment type="similarity">
    <text evidence="7">Belongs to the binding-protein-dependent transport system permease family.</text>
</comment>